<evidence type="ECO:0000313" key="2">
    <source>
        <dbReference type="EMBL" id="ODM98628.1"/>
    </source>
</evidence>
<dbReference type="Pfam" id="PF07841">
    <property type="entry name" value="DM4_12"/>
    <property type="match status" value="1"/>
</dbReference>
<dbReference type="OMA" id="WDIYHDA"/>
<name>A0A1D2N065_ORCCI</name>
<comment type="caution">
    <text evidence="2">The sequence shown here is derived from an EMBL/GenBank/DDBJ whole genome shotgun (WGS) entry which is preliminary data.</text>
</comment>
<feature type="chain" id="PRO_5008904825" evidence="1">
    <location>
        <begin position="25"/>
        <end position="223"/>
    </location>
</feature>
<dbReference type="EMBL" id="LJIJ01000338">
    <property type="protein sequence ID" value="ODM98628.1"/>
    <property type="molecule type" value="Genomic_DNA"/>
</dbReference>
<feature type="signal peptide" evidence="1">
    <location>
        <begin position="1"/>
        <end position="24"/>
    </location>
</feature>
<organism evidence="2 3">
    <name type="scientific">Orchesella cincta</name>
    <name type="common">Springtail</name>
    <name type="synonym">Podura cincta</name>
    <dbReference type="NCBI Taxonomy" id="48709"/>
    <lineage>
        <taxon>Eukaryota</taxon>
        <taxon>Metazoa</taxon>
        <taxon>Ecdysozoa</taxon>
        <taxon>Arthropoda</taxon>
        <taxon>Hexapoda</taxon>
        <taxon>Collembola</taxon>
        <taxon>Entomobryomorpha</taxon>
        <taxon>Entomobryoidea</taxon>
        <taxon>Orchesellidae</taxon>
        <taxon>Orchesellinae</taxon>
        <taxon>Orchesella</taxon>
    </lineage>
</organism>
<protein>
    <submittedName>
        <fullName evidence="2">Uncharacterized protein</fullName>
    </submittedName>
</protein>
<keyword evidence="1" id="KW-0732">Signal</keyword>
<evidence type="ECO:0000313" key="3">
    <source>
        <dbReference type="Proteomes" id="UP000094527"/>
    </source>
</evidence>
<dbReference type="Proteomes" id="UP000094527">
    <property type="component" value="Unassembled WGS sequence"/>
</dbReference>
<accession>A0A1D2N065</accession>
<proteinExistence type="predicted"/>
<reference evidence="2 3" key="1">
    <citation type="journal article" date="2016" name="Genome Biol. Evol.">
        <title>Gene Family Evolution Reflects Adaptation to Soil Environmental Stressors in the Genome of the Collembolan Orchesella cincta.</title>
        <authorList>
            <person name="Faddeeva-Vakhrusheva A."/>
            <person name="Derks M.F."/>
            <person name="Anvar S.Y."/>
            <person name="Agamennone V."/>
            <person name="Suring W."/>
            <person name="Smit S."/>
            <person name="van Straalen N.M."/>
            <person name="Roelofs D."/>
        </authorList>
    </citation>
    <scope>NUCLEOTIDE SEQUENCE [LARGE SCALE GENOMIC DNA]</scope>
    <source>
        <tissue evidence="2">Mixed pool</tissue>
    </source>
</reference>
<sequence length="223" mass="24747">MGLLAAAAVCGAVVALGLNSVTEAVPFNAVVPNLSSGWFAKPGPSESLLFGLIVMKVFAMRMAGIFPYNLNELWNEGGLLESGLNGYGLPGLNNIWRRKSRTQRDLYFAKLNKFSKAPLLKEIDAVERILLGLRRIDSHDCFIRHVCQIKQNQLAGKGSQFEDSMLQIFSMKPQKKAEVHETSVWDIYHDALTPEVIDCNQKYKLCPLTKRDMSVSGLLSGLF</sequence>
<gene>
    <name evidence="2" type="ORF">Ocin01_08045</name>
</gene>
<keyword evidence="3" id="KW-1185">Reference proteome</keyword>
<dbReference type="InterPro" id="IPR006631">
    <property type="entry name" value="DM4_12"/>
</dbReference>
<dbReference type="AlphaFoldDB" id="A0A1D2N065"/>
<evidence type="ECO:0000256" key="1">
    <source>
        <dbReference type="SAM" id="SignalP"/>
    </source>
</evidence>
<dbReference type="OrthoDB" id="10357622at2759"/>